<reference evidence="1" key="1">
    <citation type="submission" date="2015-12" db="EMBL/GenBank/DDBJ databases">
        <title>Gene expression during late stages of embryo sac development: a critical building block for successful pollen-pistil interactions.</title>
        <authorList>
            <person name="Liu Y."/>
            <person name="Joly V."/>
            <person name="Sabar M."/>
            <person name="Matton D.P."/>
        </authorList>
    </citation>
    <scope>NUCLEOTIDE SEQUENCE</scope>
</reference>
<organism evidence="1">
    <name type="scientific">Solanum chacoense</name>
    <name type="common">Chaco potato</name>
    <dbReference type="NCBI Taxonomy" id="4108"/>
    <lineage>
        <taxon>Eukaryota</taxon>
        <taxon>Viridiplantae</taxon>
        <taxon>Streptophyta</taxon>
        <taxon>Embryophyta</taxon>
        <taxon>Tracheophyta</taxon>
        <taxon>Spermatophyta</taxon>
        <taxon>Magnoliopsida</taxon>
        <taxon>eudicotyledons</taxon>
        <taxon>Gunneridae</taxon>
        <taxon>Pentapetalae</taxon>
        <taxon>asterids</taxon>
        <taxon>lamiids</taxon>
        <taxon>Solanales</taxon>
        <taxon>Solanaceae</taxon>
        <taxon>Solanoideae</taxon>
        <taxon>Solaneae</taxon>
        <taxon>Solanum</taxon>
    </lineage>
</organism>
<dbReference type="AlphaFoldDB" id="A0A0V0GSE8"/>
<evidence type="ECO:0000313" key="1">
    <source>
        <dbReference type="EMBL" id="JAP11151.1"/>
    </source>
</evidence>
<name>A0A0V0GSE8_SOLCH</name>
<protein>
    <submittedName>
        <fullName evidence="1">Putative ovule protein</fullName>
    </submittedName>
</protein>
<dbReference type="EMBL" id="GEDG01031847">
    <property type="protein sequence ID" value="JAP11151.1"/>
    <property type="molecule type" value="Transcribed_RNA"/>
</dbReference>
<accession>A0A0V0GSE8</accession>
<feature type="non-terminal residue" evidence="1">
    <location>
        <position position="1"/>
    </location>
</feature>
<proteinExistence type="predicted"/>
<sequence>NDFGRSLCYPSDSKSLDLYKRFVDSFNLLLFLLVKSLILTKTQESLSQVGRGNTNKEDYLFCYYQ</sequence>